<dbReference type="GO" id="GO:0015075">
    <property type="term" value="F:monoatomic ion transmembrane transporter activity"/>
    <property type="evidence" value="ECO:0007669"/>
    <property type="project" value="InterPro"/>
</dbReference>
<proteinExistence type="predicted"/>
<sequence>MSVLLAWLLGVALGILALSLVGTVVRIVLGPDDATRIVLADMVFFGALALFTVFVMWRGSAVAVDVVLLGSLIGVLSTVALARMISRGRR</sequence>
<evidence type="ECO:0000313" key="2">
    <source>
        <dbReference type="EMBL" id="HJE91182.1"/>
    </source>
</evidence>
<feature type="transmembrane region" description="Helical" evidence="1">
    <location>
        <begin position="6"/>
        <end position="25"/>
    </location>
</feature>
<protein>
    <submittedName>
        <fullName evidence="2">Pesticidal protein Cry26Aa</fullName>
    </submittedName>
</protein>
<dbReference type="AlphaFoldDB" id="A0A921F3R2"/>
<name>A0A921F3R2_9ACTN</name>
<comment type="caution">
    <text evidence="2">The sequence shown here is derived from an EMBL/GenBank/DDBJ whole genome shotgun (WGS) entry which is preliminary data.</text>
</comment>
<reference evidence="2" key="1">
    <citation type="journal article" date="2021" name="PeerJ">
        <title>Extensive microbial diversity within the chicken gut microbiome revealed by metagenomics and culture.</title>
        <authorList>
            <person name="Gilroy R."/>
            <person name="Ravi A."/>
            <person name="Getino M."/>
            <person name="Pursley I."/>
            <person name="Horton D.L."/>
            <person name="Alikhan N.F."/>
            <person name="Baker D."/>
            <person name="Gharbi K."/>
            <person name="Hall N."/>
            <person name="Watson M."/>
            <person name="Adriaenssens E.M."/>
            <person name="Foster-Nyarko E."/>
            <person name="Jarju S."/>
            <person name="Secka A."/>
            <person name="Antonio M."/>
            <person name="Oren A."/>
            <person name="Chaudhuri R.R."/>
            <person name="La Ragione R."/>
            <person name="Hildebrand F."/>
            <person name="Pallen M.J."/>
        </authorList>
    </citation>
    <scope>NUCLEOTIDE SEQUENCE</scope>
    <source>
        <strain evidence="2">ChiGjej1B1-18357</strain>
    </source>
</reference>
<dbReference type="GO" id="GO:0005886">
    <property type="term" value="C:plasma membrane"/>
    <property type="evidence" value="ECO:0007669"/>
    <property type="project" value="UniProtKB-SubCell"/>
</dbReference>
<evidence type="ECO:0000313" key="3">
    <source>
        <dbReference type="Proteomes" id="UP000776650"/>
    </source>
</evidence>
<keyword evidence="1" id="KW-1133">Transmembrane helix</keyword>
<gene>
    <name evidence="2" type="ORF">K8V11_09265</name>
</gene>
<dbReference type="Proteomes" id="UP000776650">
    <property type="component" value="Unassembled WGS sequence"/>
</dbReference>
<organism evidence="2 3">
    <name type="scientific">Dietzia timorensis</name>
    <dbReference type="NCBI Taxonomy" id="499555"/>
    <lineage>
        <taxon>Bacteria</taxon>
        <taxon>Bacillati</taxon>
        <taxon>Actinomycetota</taxon>
        <taxon>Actinomycetes</taxon>
        <taxon>Mycobacteriales</taxon>
        <taxon>Dietziaceae</taxon>
        <taxon>Dietzia</taxon>
    </lineage>
</organism>
<keyword evidence="1" id="KW-0812">Transmembrane</keyword>
<dbReference type="EMBL" id="DYXM01000178">
    <property type="protein sequence ID" value="HJE91182.1"/>
    <property type="molecule type" value="Genomic_DNA"/>
</dbReference>
<keyword evidence="1" id="KW-0472">Membrane</keyword>
<evidence type="ECO:0000256" key="1">
    <source>
        <dbReference type="SAM" id="Phobius"/>
    </source>
</evidence>
<reference evidence="2" key="2">
    <citation type="submission" date="2021-09" db="EMBL/GenBank/DDBJ databases">
        <authorList>
            <person name="Gilroy R."/>
        </authorList>
    </citation>
    <scope>NUCLEOTIDE SEQUENCE</scope>
    <source>
        <strain evidence="2">ChiGjej1B1-18357</strain>
    </source>
</reference>
<dbReference type="RefSeq" id="WP_303913087.1">
    <property type="nucleotide sequence ID" value="NZ_DYXM01000178.1"/>
</dbReference>
<accession>A0A921F3R2</accession>
<feature type="transmembrane region" description="Helical" evidence="1">
    <location>
        <begin position="37"/>
        <end position="57"/>
    </location>
</feature>
<feature type="transmembrane region" description="Helical" evidence="1">
    <location>
        <begin position="63"/>
        <end position="82"/>
    </location>
</feature>